<dbReference type="EMBL" id="JABFTV010000002">
    <property type="protein sequence ID" value="MCE8023422.1"/>
    <property type="molecule type" value="Genomic_DNA"/>
</dbReference>
<comment type="caution">
    <text evidence="1">The sequence shown here is derived from an EMBL/GenBank/DDBJ whole genome shotgun (WGS) entry which is preliminary data.</text>
</comment>
<reference evidence="1 2" key="1">
    <citation type="journal article" date="2021" name="Front. Microbiol.">
        <title>Aerobic Denitrification and Heterotrophic Sulfur Oxidation in the Genus Halomonas Revealed by Six Novel Species Characterizations and Genome-Based Analysis.</title>
        <authorList>
            <person name="Wang L."/>
            <person name="Shao Z."/>
        </authorList>
    </citation>
    <scope>NUCLEOTIDE SEQUENCE [LARGE SCALE GENOMIC DNA]</scope>
    <source>
        <strain evidence="1 2">MCCC 1A11058</strain>
    </source>
</reference>
<evidence type="ECO:0000313" key="1">
    <source>
        <dbReference type="EMBL" id="MCE8023422.1"/>
    </source>
</evidence>
<sequence>MMTDCFALMGHMGWLGWLMPLALLALLGLGIAALLKYLFTSAKPTTGASS</sequence>
<accession>A0ABS9AP64</accession>
<evidence type="ECO:0000313" key="2">
    <source>
        <dbReference type="Proteomes" id="UP001320272"/>
    </source>
</evidence>
<protein>
    <submittedName>
        <fullName evidence="1">Uncharacterized protein</fullName>
    </submittedName>
</protein>
<keyword evidence="2" id="KW-1185">Reference proteome</keyword>
<organism evidence="1 2">
    <name type="scientific">Billgrantia aerodenitrificans</name>
    <dbReference type="NCBI Taxonomy" id="2733483"/>
    <lineage>
        <taxon>Bacteria</taxon>
        <taxon>Pseudomonadati</taxon>
        <taxon>Pseudomonadota</taxon>
        <taxon>Gammaproteobacteria</taxon>
        <taxon>Oceanospirillales</taxon>
        <taxon>Halomonadaceae</taxon>
        <taxon>Billgrantia</taxon>
    </lineage>
</organism>
<dbReference type="Proteomes" id="UP001320272">
    <property type="component" value="Unassembled WGS sequence"/>
</dbReference>
<proteinExistence type="predicted"/>
<dbReference type="RefSeq" id="WP_234253010.1">
    <property type="nucleotide sequence ID" value="NZ_JABFTV010000002.1"/>
</dbReference>
<name>A0ABS9AP64_9GAMM</name>
<gene>
    <name evidence="1" type="ORF">HOP59_04680</name>
</gene>